<accession>A0A0C9MZQ7</accession>
<keyword evidence="8" id="KW-1185">Reference proteome</keyword>
<dbReference type="CDD" id="cd00161">
    <property type="entry name" value="beta-trefoil_Ricin-like"/>
    <property type="match status" value="1"/>
</dbReference>
<dbReference type="PROSITE" id="PS50231">
    <property type="entry name" value="RICIN_B_LECTIN"/>
    <property type="match status" value="1"/>
</dbReference>
<evidence type="ECO:0000256" key="5">
    <source>
        <dbReference type="SAM" id="SignalP"/>
    </source>
</evidence>
<dbReference type="GeneID" id="78525902"/>
<dbReference type="CDD" id="cd18822">
    <property type="entry name" value="GH43_CtGH43-like"/>
    <property type="match status" value="1"/>
</dbReference>
<evidence type="ECO:0000313" key="7">
    <source>
        <dbReference type="EMBL" id="GAN12754.1"/>
    </source>
</evidence>
<dbReference type="SUPFAM" id="SSF50370">
    <property type="entry name" value="Ricin B-like lectins"/>
    <property type="match status" value="1"/>
</dbReference>
<dbReference type="InterPro" id="IPR035992">
    <property type="entry name" value="Ricin_B-like_lectins"/>
</dbReference>
<gene>
    <name evidence="7" type="ORF">SP6_13_00060</name>
</gene>
<dbReference type="InterPro" id="IPR000772">
    <property type="entry name" value="Ricin_B_lectin"/>
</dbReference>
<comment type="caution">
    <text evidence="7">The sequence shown here is derived from an EMBL/GenBank/DDBJ whole genome shotgun (WGS) entry which is preliminary data.</text>
</comment>
<dbReference type="GO" id="GO:0004553">
    <property type="term" value="F:hydrolase activity, hydrolyzing O-glycosyl compounds"/>
    <property type="evidence" value="ECO:0007669"/>
    <property type="project" value="InterPro"/>
</dbReference>
<keyword evidence="3 4" id="KW-0326">Glycosidase</keyword>
<feature type="signal peptide" evidence="5">
    <location>
        <begin position="1"/>
        <end position="23"/>
    </location>
</feature>
<organism evidence="7 8">
    <name type="scientific">Sphingomonas paucimobilis NBRC 13935</name>
    <dbReference type="NCBI Taxonomy" id="1219050"/>
    <lineage>
        <taxon>Bacteria</taxon>
        <taxon>Pseudomonadati</taxon>
        <taxon>Pseudomonadota</taxon>
        <taxon>Alphaproteobacteria</taxon>
        <taxon>Sphingomonadales</taxon>
        <taxon>Sphingomonadaceae</taxon>
        <taxon>Sphingomonas</taxon>
    </lineage>
</organism>
<dbReference type="GO" id="GO:0005975">
    <property type="term" value="P:carbohydrate metabolic process"/>
    <property type="evidence" value="ECO:0007669"/>
    <property type="project" value="InterPro"/>
</dbReference>
<dbReference type="SMART" id="SM00458">
    <property type="entry name" value="RICIN"/>
    <property type="match status" value="1"/>
</dbReference>
<evidence type="ECO:0000313" key="8">
    <source>
        <dbReference type="Proteomes" id="UP000032025"/>
    </source>
</evidence>
<evidence type="ECO:0000256" key="2">
    <source>
        <dbReference type="ARBA" id="ARBA00022801"/>
    </source>
</evidence>
<dbReference type="PANTHER" id="PTHR22925:SF3">
    <property type="entry name" value="GLYCOSYL HYDROLASE FAMILY PROTEIN 43"/>
    <property type="match status" value="1"/>
</dbReference>
<dbReference type="Pfam" id="PF04616">
    <property type="entry name" value="Glyco_hydro_43"/>
    <property type="match status" value="1"/>
</dbReference>
<reference evidence="7 8" key="1">
    <citation type="submission" date="2014-08" db="EMBL/GenBank/DDBJ databases">
        <title>Whole genome shotgun sequence of Sphingomonas paucimobilis NBRC 13935.</title>
        <authorList>
            <person name="Hosoyama A."/>
            <person name="Hashimoto M."/>
            <person name="Hosoyama Y."/>
            <person name="Noguchi M."/>
            <person name="Uohara A."/>
            <person name="Ohji S."/>
            <person name="Katano-Makiyama Y."/>
            <person name="Ichikawa N."/>
            <person name="Kimura A."/>
            <person name="Yamazoe A."/>
            <person name="Fujita N."/>
        </authorList>
    </citation>
    <scope>NUCLEOTIDE SEQUENCE [LARGE SCALE GENOMIC DNA]</scope>
    <source>
        <strain evidence="7 8">NBRC 13935</strain>
    </source>
</reference>
<dbReference type="Proteomes" id="UP000032025">
    <property type="component" value="Unassembled WGS sequence"/>
</dbReference>
<proteinExistence type="inferred from homology"/>
<sequence>MGRFHVVRQAVACCALIGSAAFGQNVAVNNGSQFTTTTGDAVQAHGAGIVKVGNYYYMLGENRDGWLFKAVSMYRSTDLNNWEFRRDILTRNSAPSLNTSNIERPKVIYNAATNKYVLWAHKENGQDYGEARVVVATSDTVDGDYTYVGEFRPLDYESRDMTLFADTDGNAYLISAASNNYDLNIYKLNSSYTGIDSLVTVLQGYHREAPAVFKRNGVYFLITSAATGWNPNQAAYQTATSMAGPWTAPQGFGDPRTYNSQSTYVQPVQGTNGTSYLYLGDRWGPATGQQPNDSTYVWLPLTFPSATSVDMPTSSQITINASAGTIANGYSGTTLTMMKVASSGLCANVANQSRNYDSGIIQWDCDGAPNATIERRPAGNYTQYVFQQSGLCLAEADNGSDVVQTTCNIGNRAQWSVSGSAIINRASGRCLNVSGDSRDRGGKLITWPCSGAINERWSFTS</sequence>
<dbReference type="Gene3D" id="2.80.10.50">
    <property type="match status" value="1"/>
</dbReference>
<evidence type="ECO:0000256" key="1">
    <source>
        <dbReference type="ARBA" id="ARBA00009865"/>
    </source>
</evidence>
<evidence type="ECO:0000259" key="6">
    <source>
        <dbReference type="SMART" id="SM00458"/>
    </source>
</evidence>
<keyword evidence="2 4" id="KW-0378">Hydrolase</keyword>
<feature type="domain" description="Ricin B lectin" evidence="6">
    <location>
        <begin position="334"/>
        <end position="460"/>
    </location>
</feature>
<dbReference type="InterPro" id="IPR006710">
    <property type="entry name" value="Glyco_hydro_43"/>
</dbReference>
<dbReference type="Gene3D" id="2.115.10.20">
    <property type="entry name" value="Glycosyl hydrolase domain, family 43"/>
    <property type="match status" value="1"/>
</dbReference>
<feature type="chain" id="PRO_5002209802" evidence="5">
    <location>
        <begin position="24"/>
        <end position="461"/>
    </location>
</feature>
<dbReference type="AlphaFoldDB" id="A0A0C9MZQ7"/>
<protein>
    <submittedName>
        <fullName evidence="7">DNA, contig: SP613</fullName>
    </submittedName>
</protein>
<comment type="similarity">
    <text evidence="1 4">Belongs to the glycosyl hydrolase 43 family.</text>
</comment>
<dbReference type="Pfam" id="PF00652">
    <property type="entry name" value="Ricin_B_lectin"/>
    <property type="match status" value="1"/>
</dbReference>
<name>A0A0C9MZQ7_SPHPI</name>
<dbReference type="PANTHER" id="PTHR22925">
    <property type="entry name" value="GLYCOSYL HYDROLASE 43 FAMILY MEMBER"/>
    <property type="match status" value="1"/>
</dbReference>
<evidence type="ECO:0000256" key="4">
    <source>
        <dbReference type="RuleBase" id="RU361187"/>
    </source>
</evidence>
<dbReference type="InterPro" id="IPR023296">
    <property type="entry name" value="Glyco_hydro_beta-prop_sf"/>
</dbReference>
<dbReference type="RefSeq" id="WP_042468591.1">
    <property type="nucleotide sequence ID" value="NZ_BBJS01000013.1"/>
</dbReference>
<dbReference type="EMBL" id="BBJS01000013">
    <property type="protein sequence ID" value="GAN12754.1"/>
    <property type="molecule type" value="Genomic_DNA"/>
</dbReference>
<evidence type="ECO:0000256" key="3">
    <source>
        <dbReference type="ARBA" id="ARBA00023295"/>
    </source>
</evidence>
<keyword evidence="5" id="KW-0732">Signal</keyword>
<dbReference type="SUPFAM" id="SSF75005">
    <property type="entry name" value="Arabinanase/levansucrase/invertase"/>
    <property type="match status" value="1"/>
</dbReference>